<protein>
    <submittedName>
        <fullName evidence="1">Nitrate transporter-like protein</fullName>
    </submittedName>
</protein>
<evidence type="ECO:0000313" key="1">
    <source>
        <dbReference type="EMBL" id="KAF2630031.1"/>
    </source>
</evidence>
<dbReference type="Proteomes" id="UP000799754">
    <property type="component" value="Unassembled WGS sequence"/>
</dbReference>
<proteinExistence type="predicted"/>
<reference evidence="1" key="1">
    <citation type="journal article" date="2020" name="Stud. Mycol.">
        <title>101 Dothideomycetes genomes: a test case for predicting lifestyles and emergence of pathogens.</title>
        <authorList>
            <person name="Haridas S."/>
            <person name="Albert R."/>
            <person name="Binder M."/>
            <person name="Bloem J."/>
            <person name="Labutti K."/>
            <person name="Salamov A."/>
            <person name="Andreopoulos B."/>
            <person name="Baker S."/>
            <person name="Barry K."/>
            <person name="Bills G."/>
            <person name="Bluhm B."/>
            <person name="Cannon C."/>
            <person name="Castanera R."/>
            <person name="Culley D."/>
            <person name="Daum C."/>
            <person name="Ezra D."/>
            <person name="Gonzalez J."/>
            <person name="Henrissat B."/>
            <person name="Kuo A."/>
            <person name="Liang C."/>
            <person name="Lipzen A."/>
            <person name="Lutzoni F."/>
            <person name="Magnuson J."/>
            <person name="Mondo S."/>
            <person name="Nolan M."/>
            <person name="Ohm R."/>
            <person name="Pangilinan J."/>
            <person name="Park H.-J."/>
            <person name="Ramirez L."/>
            <person name="Alfaro M."/>
            <person name="Sun H."/>
            <person name="Tritt A."/>
            <person name="Yoshinaga Y."/>
            <person name="Zwiers L.-H."/>
            <person name="Turgeon B."/>
            <person name="Goodwin S."/>
            <person name="Spatafora J."/>
            <person name="Crous P."/>
            <person name="Grigoriev I."/>
        </authorList>
    </citation>
    <scope>NUCLEOTIDE SEQUENCE</scope>
    <source>
        <strain evidence="1">CBS 525.71</strain>
    </source>
</reference>
<sequence>MGTFSLLWRAPEVNPINQKARSIPFFNPISTTYGRTFFFSWFGFMIAFWSWYAFPPLLADVIAGDIHMAPYEVANSNIIALTATLIVRLIAGPCCDHFGPRLTFASCLLAGAIPTFLAGTVTNASGLYALRFFIGILGGSFVPCQVWTTGFFDKNVVGTANALAGGLGNLGGGITYFVMPAVYKALVGDGLPSHKAWRVSFVVPGILIVFVAICLVVLCEDTPTGKWNERIAAAEESLRRHDVIHDGKVGTHEGEVVNIKGDLQDVPRPSLTSSRLGSTAEIEKSQAPSPASEDEKKRGWKDNETQQTDVQMYNTATTEIVQKPSFTSILATMFSLQTLVPAACYFCTFGAELSINSILGNYYMHNFPTMSLQASGNWAAMFGLLNGVARPLGGYISDLAYRKSGHSVWAKKIVLHAYGILTGVFLIIIGVLNSKDESTMMGLVGAMAVFLEGANGADFGLVPHVHPHANGVVSGFTGAMGNLGGIVFAIIFRYNGKNYGKVFYIIGAIVIGINVAVSWIRPVAKQPIGGR</sequence>
<dbReference type="EMBL" id="MU006708">
    <property type="protein sequence ID" value="KAF2630031.1"/>
    <property type="molecule type" value="Genomic_DNA"/>
</dbReference>
<gene>
    <name evidence="1" type="ORF">BU25DRAFT_388193</name>
</gene>
<organism evidence="1 2">
    <name type="scientific">Macroventuria anomochaeta</name>
    <dbReference type="NCBI Taxonomy" id="301207"/>
    <lineage>
        <taxon>Eukaryota</taxon>
        <taxon>Fungi</taxon>
        <taxon>Dikarya</taxon>
        <taxon>Ascomycota</taxon>
        <taxon>Pezizomycotina</taxon>
        <taxon>Dothideomycetes</taxon>
        <taxon>Pleosporomycetidae</taxon>
        <taxon>Pleosporales</taxon>
        <taxon>Pleosporineae</taxon>
        <taxon>Didymellaceae</taxon>
        <taxon>Macroventuria</taxon>
    </lineage>
</organism>
<evidence type="ECO:0000313" key="2">
    <source>
        <dbReference type="Proteomes" id="UP000799754"/>
    </source>
</evidence>
<name>A0ACB6S753_9PLEO</name>
<keyword evidence="2" id="KW-1185">Reference proteome</keyword>
<comment type="caution">
    <text evidence="1">The sequence shown here is derived from an EMBL/GenBank/DDBJ whole genome shotgun (WGS) entry which is preliminary data.</text>
</comment>
<accession>A0ACB6S753</accession>